<reference evidence="2 3" key="1">
    <citation type="submission" date="2018-10" db="EMBL/GenBank/DDBJ databases">
        <title>Natrarchaeobius chitinivorans gen. nov., sp. nov., and Natrarchaeobius haloalkaliphilus sp. nov., alkaliphilic, chitin-utilizing haloarchaea from hypersaline alkaline lakes.</title>
        <authorList>
            <person name="Sorokin D.Y."/>
            <person name="Elcheninov A.G."/>
            <person name="Kostrikina N.A."/>
            <person name="Bale N.J."/>
            <person name="Sinninghe Damste J.S."/>
            <person name="Khijniak T.V."/>
            <person name="Kublanov I.V."/>
            <person name="Toshchakov S.V."/>
        </authorList>
    </citation>
    <scope>NUCLEOTIDE SEQUENCE [LARGE SCALE GENOMIC DNA]</scope>
    <source>
        <strain evidence="2 3">AArcht-Sl</strain>
    </source>
</reference>
<dbReference type="Proteomes" id="UP000273828">
    <property type="component" value="Unassembled WGS sequence"/>
</dbReference>
<proteinExistence type="predicted"/>
<dbReference type="Pfam" id="PF18545">
    <property type="entry name" value="HalOD1"/>
    <property type="match status" value="1"/>
</dbReference>
<sequence length="80" mass="8647">MEQLASMSVIEALASAEETDPTALEPTLYESIDPDALDALVQSATRSMTLEFTHGDYLVRIDESASVTVTPTDDRLAETV</sequence>
<dbReference type="OrthoDB" id="205616at2157"/>
<comment type="caution">
    <text evidence="2">The sequence shown here is derived from an EMBL/GenBank/DDBJ whole genome shotgun (WGS) entry which is preliminary data.</text>
</comment>
<feature type="domain" description="Halobacterial output" evidence="1">
    <location>
        <begin position="4"/>
        <end position="71"/>
    </location>
</feature>
<dbReference type="EMBL" id="REFY01000004">
    <property type="protein sequence ID" value="RQG89086.1"/>
    <property type="molecule type" value="Genomic_DNA"/>
</dbReference>
<name>A0A3N6M6X2_9EURY</name>
<gene>
    <name evidence="2" type="ORF">EA462_11960</name>
</gene>
<evidence type="ECO:0000313" key="3">
    <source>
        <dbReference type="Proteomes" id="UP000273828"/>
    </source>
</evidence>
<accession>A0A3N6M6X2</accession>
<protein>
    <recommendedName>
        <fullName evidence="1">Halobacterial output domain-containing protein</fullName>
    </recommendedName>
</protein>
<organism evidence="2 3">
    <name type="scientific">Natrarchaeobius halalkaliphilus</name>
    <dbReference type="NCBI Taxonomy" id="1679091"/>
    <lineage>
        <taxon>Archaea</taxon>
        <taxon>Methanobacteriati</taxon>
        <taxon>Methanobacteriota</taxon>
        <taxon>Stenosarchaea group</taxon>
        <taxon>Halobacteria</taxon>
        <taxon>Halobacteriales</taxon>
        <taxon>Natrialbaceae</taxon>
        <taxon>Natrarchaeobius</taxon>
    </lineage>
</organism>
<dbReference type="InterPro" id="IPR040624">
    <property type="entry name" value="HalOD1"/>
</dbReference>
<evidence type="ECO:0000313" key="2">
    <source>
        <dbReference type="EMBL" id="RQG89086.1"/>
    </source>
</evidence>
<dbReference type="AlphaFoldDB" id="A0A3N6M6X2"/>
<evidence type="ECO:0000259" key="1">
    <source>
        <dbReference type="Pfam" id="PF18545"/>
    </source>
</evidence>
<keyword evidence="3" id="KW-1185">Reference proteome</keyword>